<evidence type="ECO:0000313" key="2">
    <source>
        <dbReference type="Proteomes" id="UP000095280"/>
    </source>
</evidence>
<name>A0A1I8FKF7_9PLAT</name>
<proteinExistence type="predicted"/>
<sequence>MQSCSPRTVTRPSGSPSREAATPSPTGGRWTVEGSAMSEEERMGLVVNMDGEVLDLERTQSIKHKRWTSPAARPPGGSVHRAAGLLPPFHSACLGLGRTSRASTMSLIGLLRAAEDDGLSGFWDRCRVGEASWPPLYMLLKYLLLKSAAARRCRNKIRPFTEVDAYISRLRGLGNFSSGGGGGGGLSGLLFRQRGGEPPDSQPTRWARRLPMVGFRHVPSAGHPAGRVSGPTKGISAEFSALISSLQLLACATNGAAACLSCHDGAEAAQGAGLAHQTLMQAATNLRDGDCFEKPILHSQHCSFVSTGCRINFWPLWHSLNTQLASDLGSYIRRRATELQLAAAARSPRASWTTRMLLDQPRLGADLPPARPVAGSCCSAHSKLLVTGAAPFHREREPRDEWRWLNLVRLHLRWAHWLTELRTSPGGNRKPARRLLRAGWFPGATSTTSLFHCLNRGLWRLRHAAAHGGGSAAEVQARGRCCQSVLETEIRADFPPDKGAGHDRDLLVMELYASTLPTKVQGAL</sequence>
<accession>A0A1I8FKF7</accession>
<dbReference type="Proteomes" id="UP000095280">
    <property type="component" value="Unplaced"/>
</dbReference>
<reference evidence="3" key="1">
    <citation type="submission" date="2016-11" db="UniProtKB">
        <authorList>
            <consortium name="WormBaseParasite"/>
        </authorList>
    </citation>
    <scope>IDENTIFICATION</scope>
</reference>
<protein>
    <submittedName>
        <fullName evidence="3">Reverse transcriptase domain-containing protein</fullName>
    </submittedName>
</protein>
<dbReference type="WBParaSite" id="maker-unitig_38203-snap-gene-0.2-mRNA-1">
    <property type="protein sequence ID" value="maker-unitig_38203-snap-gene-0.2-mRNA-1"/>
    <property type="gene ID" value="maker-unitig_38203-snap-gene-0.2"/>
</dbReference>
<feature type="region of interest" description="Disordered" evidence="1">
    <location>
        <begin position="1"/>
        <end position="30"/>
    </location>
</feature>
<feature type="compositionally biased region" description="Polar residues" evidence="1">
    <location>
        <begin position="1"/>
        <end position="16"/>
    </location>
</feature>
<dbReference type="AlphaFoldDB" id="A0A1I8FKF7"/>
<organism evidence="2 3">
    <name type="scientific">Macrostomum lignano</name>
    <dbReference type="NCBI Taxonomy" id="282301"/>
    <lineage>
        <taxon>Eukaryota</taxon>
        <taxon>Metazoa</taxon>
        <taxon>Spiralia</taxon>
        <taxon>Lophotrochozoa</taxon>
        <taxon>Platyhelminthes</taxon>
        <taxon>Rhabditophora</taxon>
        <taxon>Macrostomorpha</taxon>
        <taxon>Macrostomida</taxon>
        <taxon>Macrostomidae</taxon>
        <taxon>Macrostomum</taxon>
    </lineage>
</organism>
<keyword evidence="2" id="KW-1185">Reference proteome</keyword>
<evidence type="ECO:0000256" key="1">
    <source>
        <dbReference type="SAM" id="MobiDB-lite"/>
    </source>
</evidence>
<evidence type="ECO:0000313" key="3">
    <source>
        <dbReference type="WBParaSite" id="maker-unitig_38203-snap-gene-0.2-mRNA-1"/>
    </source>
</evidence>